<evidence type="ECO:0000313" key="3">
    <source>
        <dbReference type="Proteomes" id="UP000317496"/>
    </source>
</evidence>
<name>A0A516H4K2_9PROT</name>
<dbReference type="CDD" id="cd04301">
    <property type="entry name" value="NAT_SF"/>
    <property type="match status" value="1"/>
</dbReference>
<dbReference type="Pfam" id="PF00583">
    <property type="entry name" value="Acetyltransf_1"/>
    <property type="match status" value="1"/>
</dbReference>
<protein>
    <submittedName>
        <fullName evidence="2">GNAT family N-acetyltransferase</fullName>
    </submittedName>
</protein>
<proteinExistence type="predicted"/>
<keyword evidence="3" id="KW-1185">Reference proteome</keyword>
<organism evidence="2 3">
    <name type="scientific">Ferrovibrio terrae</name>
    <dbReference type="NCBI Taxonomy" id="2594003"/>
    <lineage>
        <taxon>Bacteria</taxon>
        <taxon>Pseudomonadati</taxon>
        <taxon>Pseudomonadota</taxon>
        <taxon>Alphaproteobacteria</taxon>
        <taxon>Rhodospirillales</taxon>
        <taxon>Rhodospirillaceae</taxon>
        <taxon>Ferrovibrio</taxon>
    </lineage>
</organism>
<feature type="domain" description="N-acetyltransferase" evidence="1">
    <location>
        <begin position="5"/>
        <end position="143"/>
    </location>
</feature>
<dbReference type="SUPFAM" id="SSF55729">
    <property type="entry name" value="Acyl-CoA N-acyltransferases (Nat)"/>
    <property type="match status" value="1"/>
</dbReference>
<dbReference type="Gene3D" id="3.40.630.30">
    <property type="match status" value="1"/>
</dbReference>
<dbReference type="InterPro" id="IPR000182">
    <property type="entry name" value="GNAT_dom"/>
</dbReference>
<dbReference type="EMBL" id="CP041636">
    <property type="protein sequence ID" value="QDO98724.1"/>
    <property type="molecule type" value="Genomic_DNA"/>
</dbReference>
<dbReference type="OrthoDB" id="9799601at2"/>
<dbReference type="KEGG" id="fer:FNB15_16205"/>
<accession>A0A516H4K2</accession>
<dbReference type="InterPro" id="IPR016181">
    <property type="entry name" value="Acyl_CoA_acyltransferase"/>
</dbReference>
<sequence length="143" mass="16026">MSISVHIAETDAQISACFPVMQDLRPHLKDADELVARVKLQQTEGYVLAYSTGIDGKPVGCMGFRRQNRLVHGPVIYVDDLVTLGNQRSSGHGAALLDWLEALAKREGFKAVDLDSGTQRTDAHRFYLRQRFAITAFHFLKRI</sequence>
<keyword evidence="2" id="KW-0808">Transferase</keyword>
<gene>
    <name evidence="2" type="ORF">FNB15_16205</name>
</gene>
<dbReference type="Proteomes" id="UP000317496">
    <property type="component" value="Chromosome"/>
</dbReference>
<dbReference type="RefSeq" id="WP_144069705.1">
    <property type="nucleotide sequence ID" value="NZ_CP041636.1"/>
</dbReference>
<dbReference type="PROSITE" id="PS51186">
    <property type="entry name" value="GNAT"/>
    <property type="match status" value="1"/>
</dbReference>
<reference evidence="2 3" key="1">
    <citation type="submission" date="2019-07" db="EMBL/GenBank/DDBJ databases">
        <title>Genome sequencing for Ferrovibrio sp. K5.</title>
        <authorList>
            <person name="Park S.-J."/>
        </authorList>
    </citation>
    <scope>NUCLEOTIDE SEQUENCE [LARGE SCALE GENOMIC DNA]</scope>
    <source>
        <strain evidence="2 3">K5</strain>
    </source>
</reference>
<evidence type="ECO:0000313" key="2">
    <source>
        <dbReference type="EMBL" id="QDO98724.1"/>
    </source>
</evidence>
<dbReference type="AlphaFoldDB" id="A0A516H4K2"/>
<evidence type="ECO:0000259" key="1">
    <source>
        <dbReference type="PROSITE" id="PS51186"/>
    </source>
</evidence>
<dbReference type="GO" id="GO:0016747">
    <property type="term" value="F:acyltransferase activity, transferring groups other than amino-acyl groups"/>
    <property type="evidence" value="ECO:0007669"/>
    <property type="project" value="InterPro"/>
</dbReference>